<dbReference type="InterPro" id="IPR003018">
    <property type="entry name" value="GAF"/>
</dbReference>
<protein>
    <submittedName>
        <fullName evidence="2">GAF domain-containing protein</fullName>
    </submittedName>
</protein>
<evidence type="ECO:0000259" key="1">
    <source>
        <dbReference type="SMART" id="SM00065"/>
    </source>
</evidence>
<dbReference type="Gene3D" id="3.30.450.40">
    <property type="match status" value="1"/>
</dbReference>
<gene>
    <name evidence="2" type="ORF">BJ971_002225</name>
</gene>
<keyword evidence="3" id="KW-1185">Reference proteome</keyword>
<sequence length="191" mass="20205">MSENYPELDPLSAGLLQSVVDVARAIFGAAASSVFLLDEDADELVFQSVSGEGEGELVGRRFPASAGIAGWVASTGEAMVVNDLQQDAAFDRGLAESTRYVPRSLMAAPLVHGERVLGVLEVLDPAPQSRSSLNELELLSMFARQAAAALRVVMDRHPPGGRTRAGLDVDGRATALHLVQSLQRLLETAPA</sequence>
<feature type="domain" description="GAF" evidence="1">
    <location>
        <begin position="11"/>
        <end position="156"/>
    </location>
</feature>
<dbReference type="EMBL" id="JACHNH010000001">
    <property type="protein sequence ID" value="MBB4761669.1"/>
    <property type="molecule type" value="Genomic_DNA"/>
</dbReference>
<reference evidence="2 3" key="1">
    <citation type="submission" date="2020-08" db="EMBL/GenBank/DDBJ databases">
        <title>Sequencing the genomes of 1000 actinobacteria strains.</title>
        <authorList>
            <person name="Klenk H.-P."/>
        </authorList>
    </citation>
    <scope>NUCLEOTIDE SEQUENCE [LARGE SCALE GENOMIC DNA]</scope>
    <source>
        <strain evidence="2 3">DSM 43149</strain>
    </source>
</reference>
<dbReference type="SMART" id="SM00065">
    <property type="entry name" value="GAF"/>
    <property type="match status" value="1"/>
</dbReference>
<dbReference type="Pfam" id="PF01590">
    <property type="entry name" value="GAF"/>
    <property type="match status" value="1"/>
</dbReference>
<dbReference type="SUPFAM" id="SSF55781">
    <property type="entry name" value="GAF domain-like"/>
    <property type="match status" value="1"/>
</dbReference>
<dbReference type="RefSeq" id="WP_184992209.1">
    <property type="nucleotide sequence ID" value="NZ_BOMK01000001.1"/>
</dbReference>
<comment type="caution">
    <text evidence="2">The sequence shown here is derived from an EMBL/GenBank/DDBJ whole genome shotgun (WGS) entry which is preliminary data.</text>
</comment>
<dbReference type="Proteomes" id="UP000578112">
    <property type="component" value="Unassembled WGS sequence"/>
</dbReference>
<accession>A0A7W7HVW2</accession>
<dbReference type="InterPro" id="IPR029016">
    <property type="entry name" value="GAF-like_dom_sf"/>
</dbReference>
<evidence type="ECO:0000313" key="3">
    <source>
        <dbReference type="Proteomes" id="UP000578112"/>
    </source>
</evidence>
<evidence type="ECO:0000313" key="2">
    <source>
        <dbReference type="EMBL" id="MBB4761669.1"/>
    </source>
</evidence>
<organism evidence="2 3">
    <name type="scientific">Actinoplanes digitatis</name>
    <dbReference type="NCBI Taxonomy" id="1868"/>
    <lineage>
        <taxon>Bacteria</taxon>
        <taxon>Bacillati</taxon>
        <taxon>Actinomycetota</taxon>
        <taxon>Actinomycetes</taxon>
        <taxon>Micromonosporales</taxon>
        <taxon>Micromonosporaceae</taxon>
        <taxon>Actinoplanes</taxon>
    </lineage>
</organism>
<dbReference type="AlphaFoldDB" id="A0A7W7HVW2"/>
<name>A0A7W7HVW2_9ACTN</name>
<proteinExistence type="predicted"/>